<dbReference type="InterPro" id="IPR023779">
    <property type="entry name" value="Chromodomain_CS"/>
</dbReference>
<protein>
    <submittedName>
        <fullName evidence="6">Putative reverse transcriptase domain protein</fullName>
    </submittedName>
</protein>
<sequence length="319" mass="34265">MHLIASSGTDIESLSTDRDGVGTFPITLRNITNLHWVIQKKSEGGNVLNGESQGADHIDQEGAPRGGSKIIVKADAEERTGVTFNEVPGENCRRDAQNEANNEERAYTNETGNQERGGSGGTKMQRGSFLSAPETSAEQGKSSSISSQQPNGEAQVSTPRKRGRPGKNKVAPVGTQASEPSSSMDKGALGTRKEGSVGDGLRRSSRDAAKSAIQQITEQSKKRPKAAATSSTPSTPSQKAIASPKGRATRSSTQTPSKRPHTDEYEVEFILDTRKKNGTTEYLVKWKGYHARENTWEPAKNLTHCAQALNEFRAGGSEK</sequence>
<proteinExistence type="predicted"/>
<dbReference type="GO" id="GO:0006338">
    <property type="term" value="P:chromatin remodeling"/>
    <property type="evidence" value="ECO:0007669"/>
    <property type="project" value="UniProtKB-ARBA"/>
</dbReference>
<feature type="region of interest" description="Disordered" evidence="4">
    <location>
        <begin position="45"/>
        <end position="66"/>
    </location>
</feature>
<evidence type="ECO:0000256" key="3">
    <source>
        <dbReference type="ARBA" id="ARBA00023242"/>
    </source>
</evidence>
<keyword evidence="6" id="KW-0548">Nucleotidyltransferase</keyword>
<dbReference type="AlphaFoldDB" id="A0A1W2TIW8"/>
<dbReference type="PRINTS" id="PR00504">
    <property type="entry name" value="CHROMODOMAIN"/>
</dbReference>
<feature type="compositionally biased region" description="Low complexity" evidence="4">
    <location>
        <begin position="226"/>
        <end position="237"/>
    </location>
</feature>
<evidence type="ECO:0000313" key="6">
    <source>
        <dbReference type="EMBL" id="GAP88141.1"/>
    </source>
</evidence>
<dbReference type="InterPro" id="IPR051219">
    <property type="entry name" value="Heterochromatin_chromo-domain"/>
</dbReference>
<keyword evidence="6" id="KW-0695">RNA-directed DNA polymerase</keyword>
<dbReference type="GO" id="GO:0003964">
    <property type="term" value="F:RNA-directed DNA polymerase activity"/>
    <property type="evidence" value="ECO:0007669"/>
    <property type="project" value="UniProtKB-KW"/>
</dbReference>
<comment type="subcellular location">
    <subcellularLocation>
        <location evidence="1">Nucleus</location>
    </subcellularLocation>
</comment>
<dbReference type="Gene3D" id="2.40.50.40">
    <property type="match status" value="1"/>
</dbReference>
<dbReference type="SMART" id="SM00298">
    <property type="entry name" value="CHROMO"/>
    <property type="match status" value="1"/>
</dbReference>
<gene>
    <name evidence="6" type="ORF">SAMD00023353_1500900</name>
</gene>
<feature type="domain" description="Chromo" evidence="5">
    <location>
        <begin position="265"/>
        <end position="319"/>
    </location>
</feature>
<dbReference type="OrthoDB" id="10071592at2759"/>
<feature type="region of interest" description="Disordered" evidence="4">
    <location>
        <begin position="86"/>
        <end position="263"/>
    </location>
</feature>
<dbReference type="EMBL" id="DF977460">
    <property type="protein sequence ID" value="GAP88141.1"/>
    <property type="molecule type" value="Genomic_DNA"/>
</dbReference>
<dbReference type="InterPro" id="IPR017984">
    <property type="entry name" value="Chromo_dom_subgr"/>
</dbReference>
<evidence type="ECO:0000313" key="7">
    <source>
        <dbReference type="Proteomes" id="UP000054516"/>
    </source>
</evidence>
<dbReference type="InterPro" id="IPR023780">
    <property type="entry name" value="Chromo_domain"/>
</dbReference>
<dbReference type="GO" id="GO:0005634">
    <property type="term" value="C:nucleus"/>
    <property type="evidence" value="ECO:0007669"/>
    <property type="project" value="UniProtKB-SubCell"/>
</dbReference>
<dbReference type="PROSITE" id="PS50013">
    <property type="entry name" value="CHROMO_2"/>
    <property type="match status" value="1"/>
</dbReference>
<keyword evidence="6" id="KW-0808">Transferase</keyword>
<dbReference type="InterPro" id="IPR016197">
    <property type="entry name" value="Chromo-like_dom_sf"/>
</dbReference>
<dbReference type="PROSITE" id="PS00598">
    <property type="entry name" value="CHROMO_1"/>
    <property type="match status" value="1"/>
</dbReference>
<evidence type="ECO:0000256" key="2">
    <source>
        <dbReference type="ARBA" id="ARBA00011353"/>
    </source>
</evidence>
<keyword evidence="7" id="KW-1185">Reference proteome</keyword>
<feature type="compositionally biased region" description="Basic and acidic residues" evidence="4">
    <location>
        <begin position="91"/>
        <end position="107"/>
    </location>
</feature>
<evidence type="ECO:0000256" key="4">
    <source>
        <dbReference type="SAM" id="MobiDB-lite"/>
    </source>
</evidence>
<dbReference type="SUPFAM" id="SSF54160">
    <property type="entry name" value="Chromo domain-like"/>
    <property type="match status" value="1"/>
</dbReference>
<reference evidence="6" key="1">
    <citation type="submission" date="2016-03" db="EMBL/GenBank/DDBJ databases">
        <title>Draft genome sequence of Rosellinia necatrix.</title>
        <authorList>
            <person name="Kanematsu S."/>
        </authorList>
    </citation>
    <scope>NUCLEOTIDE SEQUENCE [LARGE SCALE GENOMIC DNA]</scope>
    <source>
        <strain evidence="6">W97</strain>
    </source>
</reference>
<dbReference type="CDD" id="cd00024">
    <property type="entry name" value="CD_CSD"/>
    <property type="match status" value="1"/>
</dbReference>
<evidence type="ECO:0000259" key="5">
    <source>
        <dbReference type="PROSITE" id="PS50013"/>
    </source>
</evidence>
<dbReference type="Pfam" id="PF00385">
    <property type="entry name" value="Chromo"/>
    <property type="match status" value="1"/>
</dbReference>
<evidence type="ECO:0000256" key="1">
    <source>
        <dbReference type="ARBA" id="ARBA00004123"/>
    </source>
</evidence>
<accession>A0A1W2TIW8</accession>
<organism evidence="6">
    <name type="scientific">Rosellinia necatrix</name>
    <name type="common">White root-rot fungus</name>
    <dbReference type="NCBI Taxonomy" id="77044"/>
    <lineage>
        <taxon>Eukaryota</taxon>
        <taxon>Fungi</taxon>
        <taxon>Dikarya</taxon>
        <taxon>Ascomycota</taxon>
        <taxon>Pezizomycotina</taxon>
        <taxon>Sordariomycetes</taxon>
        <taxon>Xylariomycetidae</taxon>
        <taxon>Xylariales</taxon>
        <taxon>Xylariaceae</taxon>
        <taxon>Rosellinia</taxon>
    </lineage>
</organism>
<feature type="compositionally biased region" description="Basic and acidic residues" evidence="4">
    <location>
        <begin position="191"/>
        <end position="209"/>
    </location>
</feature>
<dbReference type="STRING" id="77044.A0A1W2TIW8"/>
<name>A0A1W2TIW8_ROSNE</name>
<dbReference type="InterPro" id="IPR000953">
    <property type="entry name" value="Chromo/chromo_shadow_dom"/>
</dbReference>
<comment type="subunit">
    <text evidence="2">Component of the NuA4 histone acetyltransferase complex.</text>
</comment>
<dbReference type="PANTHER" id="PTHR22812">
    <property type="entry name" value="CHROMOBOX PROTEIN"/>
    <property type="match status" value="1"/>
</dbReference>
<feature type="compositionally biased region" description="Polar residues" evidence="4">
    <location>
        <begin position="133"/>
        <end position="158"/>
    </location>
</feature>
<feature type="compositionally biased region" description="Polar residues" evidence="4">
    <location>
        <begin position="175"/>
        <end position="184"/>
    </location>
</feature>
<keyword evidence="3" id="KW-0539">Nucleus</keyword>
<dbReference type="Proteomes" id="UP000054516">
    <property type="component" value="Unassembled WGS sequence"/>
</dbReference>